<dbReference type="PRINTS" id="PR01790">
    <property type="entry name" value="SMP30FAMILY"/>
</dbReference>
<dbReference type="InterPro" id="IPR005511">
    <property type="entry name" value="SMP-30"/>
</dbReference>
<dbReference type="Proteomes" id="UP001163336">
    <property type="component" value="Chromosome"/>
</dbReference>
<dbReference type="InterPro" id="IPR013658">
    <property type="entry name" value="SGL"/>
</dbReference>
<evidence type="ECO:0000313" key="3">
    <source>
        <dbReference type="EMBL" id="BDT59448.1"/>
    </source>
</evidence>
<keyword evidence="4" id="KW-1185">Reference proteome</keyword>
<reference evidence="3" key="1">
    <citation type="submission" date="2022-11" db="EMBL/GenBank/DDBJ databases">
        <title>Isolation and characterization of PLA-degrading bacterium Massilia sp. from Antarctic soil.</title>
        <authorList>
            <person name="Sato K."/>
            <person name="Gomez-Fuentes C."/>
            <person name="Ahmad S.A."/>
            <person name="Zulkharnain A."/>
        </authorList>
    </citation>
    <scope>NUCLEOTIDE SEQUENCE</scope>
    <source>
        <strain evidence="3">N-3</strain>
    </source>
</reference>
<comment type="similarity">
    <text evidence="1">Belongs to the SMP-30/CGR1 family.</text>
</comment>
<gene>
    <name evidence="3" type="primary">xylC_2</name>
    <name evidence="3" type="ORF">MasN3_29420</name>
</gene>
<evidence type="ECO:0000313" key="4">
    <source>
        <dbReference type="Proteomes" id="UP001163336"/>
    </source>
</evidence>
<dbReference type="Gene3D" id="2.120.10.30">
    <property type="entry name" value="TolB, C-terminal domain"/>
    <property type="match status" value="1"/>
</dbReference>
<dbReference type="RefSeq" id="WP_281908149.1">
    <property type="nucleotide sequence ID" value="NZ_AP026966.1"/>
</dbReference>
<dbReference type="Pfam" id="PF08450">
    <property type="entry name" value="SGL"/>
    <property type="match status" value="1"/>
</dbReference>
<dbReference type="InterPro" id="IPR011042">
    <property type="entry name" value="6-blade_b-propeller_TolB-like"/>
</dbReference>
<dbReference type="PANTHER" id="PTHR10907">
    <property type="entry name" value="REGUCALCIN"/>
    <property type="match status" value="1"/>
</dbReference>
<feature type="domain" description="SMP-30/Gluconolactonase/LRE-like region" evidence="2">
    <location>
        <begin position="21"/>
        <end position="260"/>
    </location>
</feature>
<sequence>MSGHPTIASTPECLWQVGATLGEGVLWDATSAQVWFVDIKGRRIHRCDADGGERKSWEAPGQVSFIVRASDGGMVCSLDDGLYRFIEEGGAFESLLAVEADQPGNRFNDGHVDAAGALWFGSMDDAEEQPTGALYRFDGGKAERHDDGYVITNGPALSPDGRTLYHTDTLEKRTYAFDRATDGGLSNKRPFVELKDGGYPDGMAVDAEGCVWIATFGGWRIDRFDAQGRKVGEVRFPCANVTKLAFGGEDLRTVYATTARKGLSNEELAAQPLAGSLFSFRVETPGLPQRLLRLEK</sequence>
<protein>
    <submittedName>
        <fullName evidence="3">Gluconolactonase</fullName>
    </submittedName>
</protein>
<dbReference type="EMBL" id="AP026966">
    <property type="protein sequence ID" value="BDT59448.1"/>
    <property type="molecule type" value="Genomic_DNA"/>
</dbReference>
<proteinExistence type="inferred from homology"/>
<name>A0ABN6TFV5_9BURK</name>
<evidence type="ECO:0000256" key="1">
    <source>
        <dbReference type="ARBA" id="ARBA00008853"/>
    </source>
</evidence>
<evidence type="ECO:0000259" key="2">
    <source>
        <dbReference type="Pfam" id="PF08450"/>
    </source>
</evidence>
<organism evidence="3 4">
    <name type="scientific">Massilia varians</name>
    <dbReference type="NCBI Taxonomy" id="457921"/>
    <lineage>
        <taxon>Bacteria</taxon>
        <taxon>Pseudomonadati</taxon>
        <taxon>Pseudomonadota</taxon>
        <taxon>Betaproteobacteria</taxon>
        <taxon>Burkholderiales</taxon>
        <taxon>Oxalobacteraceae</taxon>
        <taxon>Telluria group</taxon>
        <taxon>Massilia</taxon>
    </lineage>
</organism>
<dbReference type="PANTHER" id="PTHR10907:SF47">
    <property type="entry name" value="REGUCALCIN"/>
    <property type="match status" value="1"/>
</dbReference>
<dbReference type="SUPFAM" id="SSF63829">
    <property type="entry name" value="Calcium-dependent phosphotriesterase"/>
    <property type="match status" value="1"/>
</dbReference>
<accession>A0ABN6TFV5</accession>